<dbReference type="InterPro" id="IPR003010">
    <property type="entry name" value="C-N_Hydrolase"/>
</dbReference>
<name>A0A5J4NBC5_9TREM</name>
<evidence type="ECO:0000313" key="3">
    <source>
        <dbReference type="EMBL" id="KAA3672539.1"/>
    </source>
</evidence>
<accession>A0A5J4NBC5</accession>
<organism evidence="3 4">
    <name type="scientific">Paragonimus westermani</name>
    <dbReference type="NCBI Taxonomy" id="34504"/>
    <lineage>
        <taxon>Eukaryota</taxon>
        <taxon>Metazoa</taxon>
        <taxon>Spiralia</taxon>
        <taxon>Lophotrochozoa</taxon>
        <taxon>Platyhelminthes</taxon>
        <taxon>Trematoda</taxon>
        <taxon>Digenea</taxon>
        <taxon>Plagiorchiida</taxon>
        <taxon>Troglotremata</taxon>
        <taxon>Troglotrematidae</taxon>
        <taxon>Paragonimus</taxon>
    </lineage>
</organism>
<dbReference type="PROSITE" id="PS50263">
    <property type="entry name" value="CN_HYDROLASE"/>
    <property type="match status" value="1"/>
</dbReference>
<keyword evidence="4" id="KW-1185">Reference proteome</keyword>
<dbReference type="Proteomes" id="UP000324629">
    <property type="component" value="Unassembled WGS sequence"/>
</dbReference>
<protein>
    <submittedName>
        <fullName evidence="3">Beta-ureidopropionase</fullName>
    </submittedName>
</protein>
<dbReference type="EMBL" id="QNGE01004790">
    <property type="protein sequence ID" value="KAA3672539.1"/>
    <property type="molecule type" value="Genomic_DNA"/>
</dbReference>
<dbReference type="Gene3D" id="3.60.110.10">
    <property type="entry name" value="Carbon-nitrogen hydrolase"/>
    <property type="match status" value="2"/>
</dbReference>
<feature type="domain" description="CN hydrolase" evidence="2">
    <location>
        <begin position="123"/>
        <end position="287"/>
    </location>
</feature>
<dbReference type="InterPro" id="IPR050345">
    <property type="entry name" value="Aliph_Amidase/BUP"/>
</dbReference>
<evidence type="ECO:0000256" key="1">
    <source>
        <dbReference type="ARBA" id="ARBA00022801"/>
    </source>
</evidence>
<dbReference type="InterPro" id="IPR036526">
    <property type="entry name" value="C-N_Hydrolase_sf"/>
</dbReference>
<proteinExistence type="predicted"/>
<gene>
    <name evidence="3" type="ORF">DEA37_0006456</name>
</gene>
<dbReference type="PANTHER" id="PTHR43674">
    <property type="entry name" value="NITRILASE C965.09-RELATED"/>
    <property type="match status" value="1"/>
</dbReference>
<evidence type="ECO:0000259" key="2">
    <source>
        <dbReference type="PROSITE" id="PS50263"/>
    </source>
</evidence>
<dbReference type="GO" id="GO:0003837">
    <property type="term" value="F:beta-ureidopropionase activity"/>
    <property type="evidence" value="ECO:0007669"/>
    <property type="project" value="TreeGrafter"/>
</dbReference>
<evidence type="ECO:0000313" key="4">
    <source>
        <dbReference type="Proteomes" id="UP000324629"/>
    </source>
</evidence>
<keyword evidence="1" id="KW-0378">Hydrolase</keyword>
<reference evidence="3 4" key="1">
    <citation type="journal article" date="2019" name="Gigascience">
        <title>Whole-genome sequence of the oriental lung fluke Paragonimus westermani.</title>
        <authorList>
            <person name="Oey H."/>
            <person name="Zakrzewski M."/>
            <person name="Narain K."/>
            <person name="Devi K.R."/>
            <person name="Agatsuma T."/>
            <person name="Nawaratna S."/>
            <person name="Gobert G.N."/>
            <person name="Jones M.K."/>
            <person name="Ragan M.A."/>
            <person name="McManus D.P."/>
            <person name="Krause L."/>
        </authorList>
    </citation>
    <scope>NUCLEOTIDE SEQUENCE [LARGE SCALE GENOMIC DNA]</scope>
    <source>
        <strain evidence="3 4">IND2009</strain>
    </source>
</reference>
<dbReference type="Pfam" id="PF00795">
    <property type="entry name" value="CN_hydrolase"/>
    <property type="match status" value="1"/>
</dbReference>
<dbReference type="SUPFAM" id="SSF56317">
    <property type="entry name" value="Carbon-nitrogen hydrolase"/>
    <property type="match status" value="1"/>
</dbReference>
<comment type="caution">
    <text evidence="3">The sequence shown here is derived from an EMBL/GenBank/DDBJ whole genome shotgun (WGS) entry which is preliminary data.</text>
</comment>
<feature type="non-terminal residue" evidence="3">
    <location>
        <position position="1"/>
    </location>
</feature>
<dbReference type="PANTHER" id="PTHR43674:SF2">
    <property type="entry name" value="BETA-UREIDOPROPIONASE"/>
    <property type="match status" value="1"/>
</dbReference>
<dbReference type="AlphaFoldDB" id="A0A5J4NBC5"/>
<dbReference type="GO" id="GO:0033396">
    <property type="term" value="P:beta-alanine biosynthetic process via 3-ureidopropionate"/>
    <property type="evidence" value="ECO:0007669"/>
    <property type="project" value="TreeGrafter"/>
</dbReference>
<sequence length="304" mass="33961">LSMDPWNERGINHLLTALESDPRGVESVYRLLYGQKLGSLVIPNEVRLIAENEDLEIQSYLFPCIAEELRPPRRIRVGAVQNKIVCPPSSPVAEQMLALHNQVKPIIDIAGQCSVNILCFQETWVIINSDGSVLGKTRKNHIPRVGDFNESTYYMESQLGHPVFDTPYGRIAVNICYGRHHPLNWLMYGLNGAEVVFNPCATVDSLSESLWPIEARNAAIANHYFTVAINRVGTEIFPHEFTSGDGKPAHKEFGHFFGSSYITAPDGVRTPGLSRTRNGLLIAEIDLNACRQVQDHWGFRVGLI</sequence>